<gene>
    <name evidence="2" type="ORF">GPUH_LOCUS21516</name>
</gene>
<reference evidence="2 3" key="2">
    <citation type="submission" date="2018-11" db="EMBL/GenBank/DDBJ databases">
        <authorList>
            <consortium name="Pathogen Informatics"/>
        </authorList>
    </citation>
    <scope>NUCLEOTIDE SEQUENCE [LARGE SCALE GENOMIC DNA]</scope>
</reference>
<feature type="signal peptide" evidence="1">
    <location>
        <begin position="1"/>
        <end position="22"/>
    </location>
</feature>
<evidence type="ECO:0000313" key="4">
    <source>
        <dbReference type="WBParaSite" id="GPUH_0002154601-mRNA-1"/>
    </source>
</evidence>
<evidence type="ECO:0000313" key="3">
    <source>
        <dbReference type="Proteomes" id="UP000271098"/>
    </source>
</evidence>
<organism evidence="4">
    <name type="scientific">Gongylonema pulchrum</name>
    <dbReference type="NCBI Taxonomy" id="637853"/>
    <lineage>
        <taxon>Eukaryota</taxon>
        <taxon>Metazoa</taxon>
        <taxon>Ecdysozoa</taxon>
        <taxon>Nematoda</taxon>
        <taxon>Chromadorea</taxon>
        <taxon>Rhabditida</taxon>
        <taxon>Spirurina</taxon>
        <taxon>Spiruromorpha</taxon>
        <taxon>Spiruroidea</taxon>
        <taxon>Gongylonematidae</taxon>
        <taxon>Gongylonema</taxon>
    </lineage>
</organism>
<feature type="chain" id="PRO_5043139194" evidence="1">
    <location>
        <begin position="23"/>
        <end position="122"/>
    </location>
</feature>
<accession>A0A183EKM8</accession>
<dbReference type="OrthoDB" id="5871588at2759"/>
<evidence type="ECO:0000313" key="2">
    <source>
        <dbReference type="EMBL" id="VDN38411.1"/>
    </source>
</evidence>
<name>A0A183EKM8_9BILA</name>
<sequence length="122" mass="13652">MKLLEMLSLSLLLLHGGIIVESQDFHARQRRSNIPCGTSFTPCSRAPLAFGLATNTINDEEALAQRILSEAVGTFMDINKEINPRDVINAVREAKEEADILFNRTESDLFRSTNGLFFIQIL</sequence>
<proteinExistence type="predicted"/>
<keyword evidence="1" id="KW-0732">Signal</keyword>
<evidence type="ECO:0000256" key="1">
    <source>
        <dbReference type="SAM" id="SignalP"/>
    </source>
</evidence>
<dbReference type="Proteomes" id="UP000271098">
    <property type="component" value="Unassembled WGS sequence"/>
</dbReference>
<dbReference type="EMBL" id="UYRT01092789">
    <property type="protein sequence ID" value="VDN38411.1"/>
    <property type="molecule type" value="Genomic_DNA"/>
</dbReference>
<protein>
    <submittedName>
        <fullName evidence="4">PAP_fibrillin domain-containing protein</fullName>
    </submittedName>
</protein>
<dbReference type="WBParaSite" id="GPUH_0002154601-mRNA-1">
    <property type="protein sequence ID" value="GPUH_0002154601-mRNA-1"/>
    <property type="gene ID" value="GPUH_0002154601"/>
</dbReference>
<reference evidence="4" key="1">
    <citation type="submission" date="2016-06" db="UniProtKB">
        <authorList>
            <consortium name="WormBaseParasite"/>
        </authorList>
    </citation>
    <scope>IDENTIFICATION</scope>
</reference>
<keyword evidence="3" id="KW-1185">Reference proteome</keyword>
<dbReference type="AlphaFoldDB" id="A0A183EKM8"/>